<feature type="region of interest" description="Disordered" evidence="1">
    <location>
        <begin position="109"/>
        <end position="132"/>
    </location>
</feature>
<evidence type="ECO:0000256" key="1">
    <source>
        <dbReference type="SAM" id="MobiDB-lite"/>
    </source>
</evidence>
<dbReference type="Gene3D" id="1.10.1280.10">
    <property type="entry name" value="Di-copper center containing domain from catechol oxidase"/>
    <property type="match status" value="1"/>
</dbReference>
<feature type="region of interest" description="Disordered" evidence="1">
    <location>
        <begin position="1"/>
        <end position="59"/>
    </location>
</feature>
<sequence>MATRPHQAVAPDSSTTDLHATPPHAIAPPRGHFKRHPATTVSSRSTAGEAIDFSPPTSSKLKVRPAAHLVDGDYIARFGKGIQLLGDLPPEDPRNLYQQLPIHCSPYHHKEEEEEEEPPGAHGSANPFPEPSSGLSFLNLPLNIATCQVPVDARLGWLGSSGARLPF</sequence>
<proteinExistence type="predicted"/>
<dbReference type="AlphaFoldDB" id="A0A1D1XG85"/>
<name>A0A1D1XG85_9ARAE</name>
<accession>A0A1D1XG85</accession>
<dbReference type="EMBL" id="GDJX01026521">
    <property type="protein sequence ID" value="JAT41415.1"/>
    <property type="molecule type" value="Transcribed_RNA"/>
</dbReference>
<organism evidence="2">
    <name type="scientific">Anthurium amnicola</name>
    <dbReference type="NCBI Taxonomy" id="1678845"/>
    <lineage>
        <taxon>Eukaryota</taxon>
        <taxon>Viridiplantae</taxon>
        <taxon>Streptophyta</taxon>
        <taxon>Embryophyta</taxon>
        <taxon>Tracheophyta</taxon>
        <taxon>Spermatophyta</taxon>
        <taxon>Magnoliopsida</taxon>
        <taxon>Liliopsida</taxon>
        <taxon>Araceae</taxon>
        <taxon>Pothoideae</taxon>
        <taxon>Potheae</taxon>
        <taxon>Anthurium</taxon>
    </lineage>
</organism>
<reference evidence="2" key="1">
    <citation type="submission" date="2015-07" db="EMBL/GenBank/DDBJ databases">
        <title>Transcriptome Assembly of Anthurium amnicola.</title>
        <authorList>
            <person name="Suzuki J."/>
        </authorList>
    </citation>
    <scope>NUCLEOTIDE SEQUENCE</scope>
</reference>
<dbReference type="SUPFAM" id="SSF48056">
    <property type="entry name" value="Di-copper centre-containing domain"/>
    <property type="match status" value="1"/>
</dbReference>
<protein>
    <submittedName>
        <fullName evidence="2">Polyphenol oxidase I, chloroplastic</fullName>
    </submittedName>
</protein>
<evidence type="ECO:0000313" key="2">
    <source>
        <dbReference type="EMBL" id="JAT41415.1"/>
    </source>
</evidence>
<dbReference type="InterPro" id="IPR008922">
    <property type="entry name" value="Di-copper_centre_dom_sf"/>
</dbReference>
<gene>
    <name evidence="2" type="primary">co-1</name>
    <name evidence="2" type="ORF">g.56364</name>
</gene>